<dbReference type="SUPFAM" id="SSF52540">
    <property type="entry name" value="P-loop containing nucleoside triphosphate hydrolases"/>
    <property type="match status" value="1"/>
</dbReference>
<dbReference type="Pfam" id="PF02954">
    <property type="entry name" value="HTH_8"/>
    <property type="match status" value="1"/>
</dbReference>
<dbReference type="Gene3D" id="1.10.8.60">
    <property type="match status" value="1"/>
</dbReference>
<dbReference type="PANTHER" id="PTHR32071:SF117">
    <property type="entry name" value="PTS-DEPENDENT DIHYDROXYACETONE KINASE OPERON REGULATORY PROTEIN-RELATED"/>
    <property type="match status" value="1"/>
</dbReference>
<keyword evidence="10" id="KW-1185">Reference proteome</keyword>
<dbReference type="FunFam" id="3.40.50.300:FF:000006">
    <property type="entry name" value="DNA-binding transcriptional regulator NtrC"/>
    <property type="match status" value="1"/>
</dbReference>
<dbReference type="SUPFAM" id="SSF46689">
    <property type="entry name" value="Homeodomain-like"/>
    <property type="match status" value="1"/>
</dbReference>
<dbReference type="SUPFAM" id="SSF52172">
    <property type="entry name" value="CheY-like"/>
    <property type="match status" value="1"/>
</dbReference>
<keyword evidence="5" id="KW-0804">Transcription</keyword>
<dbReference type="InterPro" id="IPR058031">
    <property type="entry name" value="AAA_lid_NorR"/>
</dbReference>
<evidence type="ECO:0000313" key="9">
    <source>
        <dbReference type="EMBL" id="AIY66664.1"/>
    </source>
</evidence>
<reference evidence="9 10" key="1">
    <citation type="submission" date="2014-11" db="EMBL/GenBank/DDBJ databases">
        <title>Complete Genome Sequence of Pseudoalteromonas sp. Strain OCN003 Isolated from Kaneohe Bay, Oahu, Hawaii.</title>
        <authorList>
            <person name="Beurmann S."/>
            <person name="Videau P."/>
            <person name="Ushijima B."/>
            <person name="Smith A.M."/>
            <person name="Aeby G.S."/>
            <person name="Callahan S.M."/>
            <person name="Belcaid M."/>
        </authorList>
    </citation>
    <scope>NUCLEOTIDE SEQUENCE [LARGE SCALE GENOMIC DNA]</scope>
    <source>
        <strain evidence="9 10">OCN003</strain>
    </source>
</reference>
<dbReference type="CDD" id="cd00009">
    <property type="entry name" value="AAA"/>
    <property type="match status" value="1"/>
</dbReference>
<dbReference type="RefSeq" id="WP_040135068.1">
    <property type="nucleotide sequence ID" value="NZ_CP009889.1"/>
</dbReference>
<dbReference type="Gene3D" id="3.40.50.300">
    <property type="entry name" value="P-loop containing nucleotide triphosphate hydrolases"/>
    <property type="match status" value="1"/>
</dbReference>
<keyword evidence="4" id="KW-0238">DNA-binding</keyword>
<keyword evidence="2" id="KW-0067">ATP-binding</keyword>
<dbReference type="PROSITE" id="PS00688">
    <property type="entry name" value="SIGMA54_INTERACT_3"/>
    <property type="match status" value="1"/>
</dbReference>
<dbReference type="Gene3D" id="3.40.50.2300">
    <property type="match status" value="1"/>
</dbReference>
<dbReference type="Pfam" id="PF00072">
    <property type="entry name" value="Response_reg"/>
    <property type="match status" value="1"/>
</dbReference>
<keyword evidence="6" id="KW-0597">Phosphoprotein</keyword>
<dbReference type="InterPro" id="IPR011006">
    <property type="entry name" value="CheY-like_superfamily"/>
</dbReference>
<evidence type="ECO:0000313" key="10">
    <source>
        <dbReference type="Proteomes" id="UP000030341"/>
    </source>
</evidence>
<dbReference type="SMART" id="SM00448">
    <property type="entry name" value="REC"/>
    <property type="match status" value="1"/>
</dbReference>
<dbReference type="InterPro" id="IPR009057">
    <property type="entry name" value="Homeodomain-like_sf"/>
</dbReference>
<dbReference type="Pfam" id="PF00158">
    <property type="entry name" value="Sigma54_activat"/>
    <property type="match status" value="1"/>
</dbReference>
<dbReference type="InterPro" id="IPR001789">
    <property type="entry name" value="Sig_transdc_resp-reg_receiver"/>
</dbReference>
<dbReference type="PROSITE" id="PS00676">
    <property type="entry name" value="SIGMA54_INTERACT_2"/>
    <property type="match status" value="1"/>
</dbReference>
<evidence type="ECO:0000256" key="4">
    <source>
        <dbReference type="ARBA" id="ARBA00023125"/>
    </source>
</evidence>
<evidence type="ECO:0000256" key="1">
    <source>
        <dbReference type="ARBA" id="ARBA00022741"/>
    </source>
</evidence>
<feature type="domain" description="Sigma-54 factor interaction" evidence="7">
    <location>
        <begin position="141"/>
        <end position="370"/>
    </location>
</feature>
<dbReference type="PROSITE" id="PS50045">
    <property type="entry name" value="SIGMA54_INTERACT_4"/>
    <property type="match status" value="1"/>
</dbReference>
<dbReference type="PROSITE" id="PS50110">
    <property type="entry name" value="RESPONSE_REGULATORY"/>
    <property type="match status" value="1"/>
</dbReference>
<organism evidence="9 10">
    <name type="scientific">Pseudoalteromonas piratica</name>
    <dbReference type="NCBI Taxonomy" id="1348114"/>
    <lineage>
        <taxon>Bacteria</taxon>
        <taxon>Pseudomonadati</taxon>
        <taxon>Pseudomonadota</taxon>
        <taxon>Gammaproteobacteria</taxon>
        <taxon>Alteromonadales</taxon>
        <taxon>Pseudoalteromonadaceae</taxon>
        <taxon>Pseudoalteromonas</taxon>
    </lineage>
</organism>
<dbReference type="SMART" id="SM00382">
    <property type="entry name" value="AAA"/>
    <property type="match status" value="1"/>
</dbReference>
<evidence type="ECO:0000256" key="3">
    <source>
        <dbReference type="ARBA" id="ARBA00023015"/>
    </source>
</evidence>
<dbReference type="HOGENOM" id="CLU_000445_0_6_6"/>
<dbReference type="GO" id="GO:0000160">
    <property type="term" value="P:phosphorelay signal transduction system"/>
    <property type="evidence" value="ECO:0007669"/>
    <property type="project" value="InterPro"/>
</dbReference>
<dbReference type="InterPro" id="IPR003593">
    <property type="entry name" value="AAA+_ATPase"/>
</dbReference>
<dbReference type="AlphaFoldDB" id="A0A0A7EJ64"/>
<dbReference type="GO" id="GO:0006355">
    <property type="term" value="P:regulation of DNA-templated transcription"/>
    <property type="evidence" value="ECO:0007669"/>
    <property type="project" value="InterPro"/>
</dbReference>
<evidence type="ECO:0000256" key="5">
    <source>
        <dbReference type="ARBA" id="ARBA00023163"/>
    </source>
</evidence>
<dbReference type="OrthoDB" id="9804019at2"/>
<keyword evidence="3" id="KW-0805">Transcription regulation</keyword>
<gene>
    <name evidence="9" type="ORF">OM33_16130</name>
</gene>
<dbReference type="GO" id="GO:0043565">
    <property type="term" value="F:sequence-specific DNA binding"/>
    <property type="evidence" value="ECO:0007669"/>
    <property type="project" value="InterPro"/>
</dbReference>
<dbReference type="EMBL" id="CP009889">
    <property type="protein sequence ID" value="AIY66664.1"/>
    <property type="molecule type" value="Genomic_DNA"/>
</dbReference>
<evidence type="ECO:0000259" key="8">
    <source>
        <dbReference type="PROSITE" id="PS50110"/>
    </source>
</evidence>
<dbReference type="GO" id="GO:0005524">
    <property type="term" value="F:ATP binding"/>
    <property type="evidence" value="ECO:0007669"/>
    <property type="project" value="UniProtKB-KW"/>
</dbReference>
<dbReference type="CDD" id="cd17572">
    <property type="entry name" value="REC_NtrC1-like"/>
    <property type="match status" value="1"/>
</dbReference>
<feature type="modified residue" description="4-aspartylphosphate" evidence="6">
    <location>
        <position position="53"/>
    </location>
</feature>
<evidence type="ECO:0000256" key="6">
    <source>
        <dbReference type="PROSITE-ProRule" id="PRU00169"/>
    </source>
</evidence>
<proteinExistence type="predicted"/>
<dbReference type="PANTHER" id="PTHR32071">
    <property type="entry name" value="TRANSCRIPTIONAL REGULATORY PROTEIN"/>
    <property type="match status" value="1"/>
</dbReference>
<keyword evidence="1" id="KW-0547">Nucleotide-binding</keyword>
<dbReference type="InterPro" id="IPR002197">
    <property type="entry name" value="HTH_Fis"/>
</dbReference>
<evidence type="ECO:0000256" key="2">
    <source>
        <dbReference type="ARBA" id="ARBA00022840"/>
    </source>
</evidence>
<name>A0A0A7EJ64_9GAMM</name>
<dbReference type="InterPro" id="IPR027417">
    <property type="entry name" value="P-loop_NTPase"/>
</dbReference>
<dbReference type="eggNOG" id="COG2204">
    <property type="taxonomic scope" value="Bacteria"/>
</dbReference>
<sequence>MPNKILIVEDTESLALLYQSYLIPTGMQTEIAYTGQEALDYLANNKPDLIMLDVMLPDMSGMDILAQLPANDRPRVVVLTAHASKELAVDAIRYGAADFIEKPVDAERFRITVNNALKLNSLSETVEKYQSRYENGRFCELIGSSAPMQSVYQIISNAANSKATVFITGESGTGKELCARAIHQCSERNKKPFIAINCAAIPKDLIESEIFGHVKGAFTGATNNREGAAGMANGGTLFLDELCEMDLNLQSKLLRFIQTGCFQKVGSEQQQQVDVRFVCATNRDPWLEVQAGRFREDLYYRLYVIPVQLPPLRQRGQDVIQIAEALFSRIASEEGQKFEGLSDDAKHHLMAYSWPGNVRQLENMIRNTVVLNNTAWIEKRMFPPFPQTNTAHEGTVAAQVSAPATLSTPSIETTNLLRSSDIEPLWIVEKRYIEKAIAACNDNVPKAAALLDISPSTIYRKMKTWEQMAEQAY</sequence>
<evidence type="ECO:0000259" key="7">
    <source>
        <dbReference type="PROSITE" id="PS50045"/>
    </source>
</evidence>
<dbReference type="STRING" id="1348114.OM33_16130"/>
<accession>A0A0A7EJ64</accession>
<dbReference type="Pfam" id="PF25601">
    <property type="entry name" value="AAA_lid_14"/>
    <property type="match status" value="1"/>
</dbReference>
<dbReference type="InterPro" id="IPR025944">
    <property type="entry name" value="Sigma_54_int_dom_CS"/>
</dbReference>
<dbReference type="InterPro" id="IPR025943">
    <property type="entry name" value="Sigma_54_int_dom_ATP-bd_2"/>
</dbReference>
<feature type="domain" description="Response regulatory" evidence="8">
    <location>
        <begin position="4"/>
        <end position="117"/>
    </location>
</feature>
<protein>
    <submittedName>
        <fullName evidence="9">Fis family transcriptional regulator</fullName>
    </submittedName>
</protein>
<dbReference type="Gene3D" id="1.10.10.60">
    <property type="entry name" value="Homeodomain-like"/>
    <property type="match status" value="1"/>
</dbReference>
<dbReference type="Proteomes" id="UP000030341">
    <property type="component" value="Chromosome 2"/>
</dbReference>
<dbReference type="InterPro" id="IPR002078">
    <property type="entry name" value="Sigma_54_int"/>
</dbReference>
<dbReference type="KEGG" id="pseo:OM33_16130"/>